<dbReference type="AlphaFoldDB" id="A0A0G0WVW9"/>
<dbReference type="Proteomes" id="UP000033918">
    <property type="component" value="Unassembled WGS sequence"/>
</dbReference>
<protein>
    <recommendedName>
        <fullName evidence="4">DUF5667 domain-containing protein</fullName>
    </recommendedName>
</protein>
<name>A0A0G0WVW9_9BACT</name>
<sequence length="178" mass="19717">MDKELIKILKSLKTVQPGQDYSNRSRHLILSLKNDESFVPNFNNDKKSVYADYANILDWLSFHKVAATVGVVGAFVLIILLTISYLPGRGNGLVAEADEINSSIQIKLDEIEYYLNNQQTIASSTADQLQTLLFESAKNLEEAKALSASSNPDDLSKALEKIKTAQETLLQINSLISQ</sequence>
<evidence type="ECO:0000313" key="3">
    <source>
        <dbReference type="Proteomes" id="UP000033918"/>
    </source>
</evidence>
<reference evidence="2 3" key="1">
    <citation type="journal article" date="2015" name="Nature">
        <title>rRNA introns, odd ribosomes, and small enigmatic genomes across a large radiation of phyla.</title>
        <authorList>
            <person name="Brown C.T."/>
            <person name="Hug L.A."/>
            <person name="Thomas B.C."/>
            <person name="Sharon I."/>
            <person name="Castelle C.J."/>
            <person name="Singh A."/>
            <person name="Wilkins M.J."/>
            <person name="Williams K.H."/>
            <person name="Banfield J.F."/>
        </authorList>
    </citation>
    <scope>NUCLEOTIDE SEQUENCE [LARGE SCALE GENOMIC DNA]</scope>
</reference>
<evidence type="ECO:0000256" key="1">
    <source>
        <dbReference type="SAM" id="Phobius"/>
    </source>
</evidence>
<keyword evidence="1" id="KW-0812">Transmembrane</keyword>
<organism evidence="2 3">
    <name type="scientific">Candidatus Wolfebacteria bacterium GW2011_GWB1_41_12</name>
    <dbReference type="NCBI Taxonomy" id="1619006"/>
    <lineage>
        <taxon>Bacteria</taxon>
        <taxon>Candidatus Wolfeibacteriota</taxon>
    </lineage>
</organism>
<keyword evidence="1" id="KW-1133">Transmembrane helix</keyword>
<comment type="caution">
    <text evidence="2">The sequence shown here is derived from an EMBL/GenBank/DDBJ whole genome shotgun (WGS) entry which is preliminary data.</text>
</comment>
<keyword evidence="1" id="KW-0472">Membrane</keyword>
<dbReference type="EMBL" id="LCAK01000005">
    <property type="protein sequence ID" value="KKR88570.1"/>
    <property type="molecule type" value="Genomic_DNA"/>
</dbReference>
<feature type="transmembrane region" description="Helical" evidence="1">
    <location>
        <begin position="65"/>
        <end position="86"/>
    </location>
</feature>
<accession>A0A0G0WVW9</accession>
<evidence type="ECO:0008006" key="4">
    <source>
        <dbReference type="Google" id="ProtNLM"/>
    </source>
</evidence>
<gene>
    <name evidence="2" type="ORF">UU38_C0005G0009</name>
</gene>
<proteinExistence type="predicted"/>
<evidence type="ECO:0000313" key="2">
    <source>
        <dbReference type="EMBL" id="KKR88570.1"/>
    </source>
</evidence>